<keyword evidence="2" id="KW-1185">Reference proteome</keyword>
<dbReference type="Proteomes" id="UP000199035">
    <property type="component" value="Unassembled WGS sequence"/>
</dbReference>
<reference evidence="2" key="1">
    <citation type="submission" date="2016-10" db="EMBL/GenBank/DDBJ databases">
        <authorList>
            <person name="Varghese N."/>
            <person name="Submissions S."/>
        </authorList>
    </citation>
    <scope>NUCLEOTIDE SEQUENCE [LARGE SCALE GENOMIC DNA]</scope>
    <source>
        <strain evidence="2">ANC 5109</strain>
    </source>
</reference>
<evidence type="ECO:0000313" key="2">
    <source>
        <dbReference type="Proteomes" id="UP000199035"/>
    </source>
</evidence>
<name>A0A1H3ITD6_9GAMM</name>
<protein>
    <submittedName>
        <fullName evidence="1">Uncharacterized protein</fullName>
    </submittedName>
</protein>
<gene>
    <name evidence="1" type="ORF">SAMN05421643_10779</name>
</gene>
<dbReference type="AlphaFoldDB" id="A0A1H3ITD6"/>
<proteinExistence type="predicted"/>
<dbReference type="RefSeq" id="WP_086184774.1">
    <property type="nucleotide sequence ID" value="NZ_FNPK01000007.1"/>
</dbReference>
<evidence type="ECO:0000313" key="1">
    <source>
        <dbReference type="EMBL" id="SDY30807.1"/>
    </source>
</evidence>
<dbReference type="STRING" id="595670.SAMN05421643_10779"/>
<accession>A0A1H3ITD6</accession>
<sequence length="63" mass="7119">MNKSNPKIEKITIGHKVKMAAMEHLVFTVISENTDGTYGIETQLDPQNVLNYGNISQEMLRKV</sequence>
<dbReference type="EMBL" id="FNPK01000007">
    <property type="protein sequence ID" value="SDY30807.1"/>
    <property type="molecule type" value="Genomic_DNA"/>
</dbReference>
<organism evidence="1 2">
    <name type="scientific">Acinetobacter kyonggiensis</name>
    <dbReference type="NCBI Taxonomy" id="595670"/>
    <lineage>
        <taxon>Bacteria</taxon>
        <taxon>Pseudomonadati</taxon>
        <taxon>Pseudomonadota</taxon>
        <taxon>Gammaproteobacteria</taxon>
        <taxon>Moraxellales</taxon>
        <taxon>Moraxellaceae</taxon>
        <taxon>Acinetobacter</taxon>
    </lineage>
</organism>